<dbReference type="OrthoDB" id="6513114at2759"/>
<dbReference type="Pfam" id="PF05699">
    <property type="entry name" value="Dimer_Tnp_hAT"/>
    <property type="match status" value="1"/>
</dbReference>
<evidence type="ECO:0000256" key="4">
    <source>
        <dbReference type="ARBA" id="ARBA00022833"/>
    </source>
</evidence>
<dbReference type="GO" id="GO:0005634">
    <property type="term" value="C:nucleus"/>
    <property type="evidence" value="ECO:0000318"/>
    <property type="project" value="GO_Central"/>
</dbReference>
<dbReference type="VEuPathDB" id="VectorBase:ISCW003393"/>
<dbReference type="InterPro" id="IPR052035">
    <property type="entry name" value="ZnF_BED_domain_contain"/>
</dbReference>
<proteinExistence type="predicted"/>
<dbReference type="Proteomes" id="UP000001555">
    <property type="component" value="Unassembled WGS sequence"/>
</dbReference>
<sequence length="558" mass="62509">QKTFNRYVVEMIALDGLPLTVTKGQGFKRLIEFLRPDLNLVSPRTVGRLLDDLAEKCALPALHEELTNVPPRAIHFMVDLWSSRSRASVLGIRVQFIKGWDLKMHTLSFRHFSGHHTGQQIRQAFEAELSQRGVAASQIGSVVCDNASNMTKAFNMSMIFADKWLPKVVESDDGEEPEGNPEECPASEVDVSAALPACRRMRCTAHTLQLAVNDAIRDDKNVTELLKQLNSIINIFRRSPYWTSRLKELCGKDVVPATGTRWNSIISALNRLTQRDVYDSAVTLVEEHNADHPSKTVDLTLVTLPRLEELHNLLKPLGDATDRLQGDGVTSAVVHLCISTCYTQVKTYPAEMFSHLQRQLLARLSGRFAPILEDDLLIAASILDPRQKLRVFQPTFAQGLCKPNPEEAITAVKRLLGTKMWNVTRSYFFFFTMLLQVPGVQHENREPSTSSMGTSSECNALWNTADPYDLLDLVSPVENAEKETELDTYLKSPYSTEDILQFWKTNCTNYPKLARLAVICLGMPASSGSVERLFSVSGALQRARRASLLPETIEKLIL</sequence>
<gene>
    <name evidence="7" type="ORF">IscW_ISCW003393</name>
</gene>
<keyword evidence="2" id="KW-0479">Metal-binding</keyword>
<dbReference type="GO" id="GO:0008270">
    <property type="term" value="F:zinc ion binding"/>
    <property type="evidence" value="ECO:0007669"/>
    <property type="project" value="UniProtKB-KW"/>
</dbReference>
<dbReference type="PANTHER" id="PTHR46481">
    <property type="entry name" value="ZINC FINGER BED DOMAIN-CONTAINING PROTEIN 4"/>
    <property type="match status" value="1"/>
</dbReference>
<dbReference type="EMBL" id="ABJB010424732">
    <property type="status" value="NOT_ANNOTATED_CDS"/>
    <property type="molecule type" value="Genomic_DNA"/>
</dbReference>
<dbReference type="GO" id="GO:0006357">
    <property type="term" value="P:regulation of transcription by RNA polymerase II"/>
    <property type="evidence" value="ECO:0000318"/>
    <property type="project" value="GO_Central"/>
</dbReference>
<dbReference type="PaxDb" id="6945-B7P833"/>
<feature type="non-terminal residue" evidence="7">
    <location>
        <position position="1"/>
    </location>
</feature>
<comment type="subcellular location">
    <subcellularLocation>
        <location evidence="1">Nucleus</location>
    </subcellularLocation>
</comment>
<feature type="domain" description="HAT C-terminal dimerisation" evidence="6">
    <location>
        <begin position="485"/>
        <end position="557"/>
    </location>
</feature>
<dbReference type="VEuPathDB" id="VectorBase:ISCP_008160"/>
<dbReference type="InterPro" id="IPR008906">
    <property type="entry name" value="HATC_C_dom"/>
</dbReference>
<accession>B7P833</accession>
<reference evidence="8" key="2">
    <citation type="submission" date="2020-05" db="UniProtKB">
        <authorList>
            <consortium name="EnsemblMetazoa"/>
        </authorList>
    </citation>
    <scope>IDENTIFICATION</scope>
    <source>
        <strain evidence="8">wikel</strain>
    </source>
</reference>
<organism>
    <name type="scientific">Ixodes scapularis</name>
    <name type="common">Black-legged tick</name>
    <name type="synonym">Deer tick</name>
    <dbReference type="NCBI Taxonomy" id="6945"/>
    <lineage>
        <taxon>Eukaryota</taxon>
        <taxon>Metazoa</taxon>
        <taxon>Ecdysozoa</taxon>
        <taxon>Arthropoda</taxon>
        <taxon>Chelicerata</taxon>
        <taxon>Arachnida</taxon>
        <taxon>Acari</taxon>
        <taxon>Parasitiformes</taxon>
        <taxon>Ixodida</taxon>
        <taxon>Ixodoidea</taxon>
        <taxon>Ixodidae</taxon>
        <taxon>Ixodinae</taxon>
        <taxon>Ixodes</taxon>
    </lineage>
</organism>
<evidence type="ECO:0000313" key="9">
    <source>
        <dbReference type="Proteomes" id="UP000001555"/>
    </source>
</evidence>
<name>B7P833_IXOSC</name>
<evidence type="ECO:0000313" key="8">
    <source>
        <dbReference type="EnsemblMetazoa" id="ISCW003393-PA"/>
    </source>
</evidence>
<feature type="non-terminal residue" evidence="7">
    <location>
        <position position="558"/>
    </location>
</feature>
<evidence type="ECO:0000259" key="6">
    <source>
        <dbReference type="Pfam" id="PF05699"/>
    </source>
</evidence>
<dbReference type="GO" id="GO:0046983">
    <property type="term" value="F:protein dimerization activity"/>
    <property type="evidence" value="ECO:0007669"/>
    <property type="project" value="InterPro"/>
</dbReference>
<keyword evidence="9" id="KW-1185">Reference proteome</keyword>
<dbReference type="InParanoid" id="B7P833"/>
<reference evidence="7 9" key="1">
    <citation type="submission" date="2008-03" db="EMBL/GenBank/DDBJ databases">
        <title>Annotation of Ixodes scapularis.</title>
        <authorList>
            <consortium name="Ixodes scapularis Genome Project Consortium"/>
            <person name="Caler E."/>
            <person name="Hannick L.I."/>
            <person name="Bidwell S."/>
            <person name="Joardar V."/>
            <person name="Thiagarajan M."/>
            <person name="Amedeo P."/>
            <person name="Galinsky K.J."/>
            <person name="Schobel S."/>
            <person name="Inman J."/>
            <person name="Hostetler J."/>
            <person name="Miller J."/>
            <person name="Hammond M."/>
            <person name="Megy K."/>
            <person name="Lawson D."/>
            <person name="Kodira C."/>
            <person name="Sutton G."/>
            <person name="Meyer J."/>
            <person name="Hill C.A."/>
            <person name="Birren B."/>
            <person name="Nene V."/>
            <person name="Collins F."/>
            <person name="Alarcon-Chaidez F."/>
            <person name="Wikel S."/>
            <person name="Strausberg R."/>
        </authorList>
    </citation>
    <scope>NUCLEOTIDE SEQUENCE [LARGE SCALE GENOMIC DNA]</scope>
    <source>
        <strain evidence="9">Wikel</strain>
        <strain evidence="7">Wikel colony</strain>
    </source>
</reference>
<evidence type="ECO:0000313" key="7">
    <source>
        <dbReference type="EMBL" id="EEC02755.1"/>
    </source>
</evidence>
<dbReference type="VEuPathDB" id="VectorBase:ISCI003393"/>
<dbReference type="EnsemblMetazoa" id="ISCW003393-RA">
    <property type="protein sequence ID" value="ISCW003393-PA"/>
    <property type="gene ID" value="ISCW003393"/>
</dbReference>
<evidence type="ECO:0000256" key="2">
    <source>
        <dbReference type="ARBA" id="ARBA00022723"/>
    </source>
</evidence>
<keyword evidence="5" id="KW-0539">Nucleus</keyword>
<dbReference type="InterPro" id="IPR012337">
    <property type="entry name" value="RNaseH-like_sf"/>
</dbReference>
<dbReference type="AlphaFoldDB" id="B7P833"/>
<keyword evidence="4" id="KW-0862">Zinc</keyword>
<dbReference type="PANTHER" id="PTHR46481:SF10">
    <property type="entry name" value="ZINC FINGER BED DOMAIN-CONTAINING PROTEIN 39"/>
    <property type="match status" value="1"/>
</dbReference>
<dbReference type="EMBL" id="DS655067">
    <property type="protein sequence ID" value="EEC02755.1"/>
    <property type="molecule type" value="Genomic_DNA"/>
</dbReference>
<protein>
    <recommendedName>
        <fullName evidence="6">HAT C-terminal dimerisation domain-containing protein</fullName>
    </recommendedName>
</protein>
<evidence type="ECO:0000256" key="5">
    <source>
        <dbReference type="ARBA" id="ARBA00023242"/>
    </source>
</evidence>
<keyword evidence="3" id="KW-0863">Zinc-finger</keyword>
<dbReference type="SUPFAM" id="SSF53098">
    <property type="entry name" value="Ribonuclease H-like"/>
    <property type="match status" value="1"/>
</dbReference>
<evidence type="ECO:0000256" key="3">
    <source>
        <dbReference type="ARBA" id="ARBA00022771"/>
    </source>
</evidence>
<evidence type="ECO:0000256" key="1">
    <source>
        <dbReference type="ARBA" id="ARBA00004123"/>
    </source>
</evidence>
<dbReference type="HOGENOM" id="CLU_488855_0_0_1"/>